<keyword evidence="5 7" id="KW-1133">Transmembrane helix</keyword>
<feature type="transmembrane region" description="Helical" evidence="7">
    <location>
        <begin position="9"/>
        <end position="33"/>
    </location>
</feature>
<proteinExistence type="predicted"/>
<feature type="transmembrane region" description="Helical" evidence="7">
    <location>
        <begin position="272"/>
        <end position="296"/>
    </location>
</feature>
<reference evidence="9" key="1">
    <citation type="submission" date="2019-08" db="EMBL/GenBank/DDBJ databases">
        <authorList>
            <person name="Kucharzyk K."/>
            <person name="Murdoch R.W."/>
            <person name="Higgins S."/>
            <person name="Loffler F."/>
        </authorList>
    </citation>
    <scope>NUCLEOTIDE SEQUENCE</scope>
</reference>
<accession>A0A644Y3K1</accession>
<dbReference type="InterPro" id="IPR050809">
    <property type="entry name" value="UgpAE/MalFG_permease"/>
</dbReference>
<protein>
    <submittedName>
        <fullName evidence="9">Lactose transport system permease protein LacF</fullName>
    </submittedName>
</protein>
<comment type="caution">
    <text evidence="9">The sequence shown here is derived from an EMBL/GenBank/DDBJ whole genome shotgun (WGS) entry which is preliminary data.</text>
</comment>
<dbReference type="AlphaFoldDB" id="A0A644Y3K1"/>
<evidence type="ECO:0000259" key="8">
    <source>
        <dbReference type="PROSITE" id="PS50928"/>
    </source>
</evidence>
<name>A0A644Y3K1_9ZZZZ</name>
<dbReference type="PANTHER" id="PTHR43227">
    <property type="entry name" value="BLL4140 PROTEIN"/>
    <property type="match status" value="1"/>
</dbReference>
<feature type="transmembrane region" description="Helical" evidence="7">
    <location>
        <begin position="159"/>
        <end position="184"/>
    </location>
</feature>
<dbReference type="InterPro" id="IPR035906">
    <property type="entry name" value="MetI-like_sf"/>
</dbReference>
<dbReference type="InterPro" id="IPR000515">
    <property type="entry name" value="MetI-like"/>
</dbReference>
<dbReference type="PROSITE" id="PS50928">
    <property type="entry name" value="ABC_TM1"/>
    <property type="match status" value="1"/>
</dbReference>
<evidence type="ECO:0000313" key="9">
    <source>
        <dbReference type="EMBL" id="MPM22707.1"/>
    </source>
</evidence>
<dbReference type="CDD" id="cd06261">
    <property type="entry name" value="TM_PBP2"/>
    <property type="match status" value="1"/>
</dbReference>
<evidence type="ECO:0000256" key="1">
    <source>
        <dbReference type="ARBA" id="ARBA00004651"/>
    </source>
</evidence>
<feature type="transmembrane region" description="Helical" evidence="7">
    <location>
        <begin position="205"/>
        <end position="230"/>
    </location>
</feature>
<organism evidence="9">
    <name type="scientific">bioreactor metagenome</name>
    <dbReference type="NCBI Taxonomy" id="1076179"/>
    <lineage>
        <taxon>unclassified sequences</taxon>
        <taxon>metagenomes</taxon>
        <taxon>ecological metagenomes</taxon>
    </lineage>
</organism>
<dbReference type="PANTHER" id="PTHR43227:SF11">
    <property type="entry name" value="BLL4140 PROTEIN"/>
    <property type="match status" value="1"/>
</dbReference>
<dbReference type="Pfam" id="PF00528">
    <property type="entry name" value="BPD_transp_1"/>
    <property type="match status" value="1"/>
</dbReference>
<dbReference type="Gene3D" id="1.10.3720.10">
    <property type="entry name" value="MetI-like"/>
    <property type="match status" value="1"/>
</dbReference>
<feature type="transmembrane region" description="Helical" evidence="7">
    <location>
        <begin position="111"/>
        <end position="130"/>
    </location>
</feature>
<evidence type="ECO:0000256" key="2">
    <source>
        <dbReference type="ARBA" id="ARBA00022448"/>
    </source>
</evidence>
<evidence type="ECO:0000256" key="6">
    <source>
        <dbReference type="ARBA" id="ARBA00023136"/>
    </source>
</evidence>
<evidence type="ECO:0000256" key="7">
    <source>
        <dbReference type="SAM" id="Phobius"/>
    </source>
</evidence>
<dbReference type="SUPFAM" id="SSF161098">
    <property type="entry name" value="MetI-like"/>
    <property type="match status" value="1"/>
</dbReference>
<feature type="transmembrane region" description="Helical" evidence="7">
    <location>
        <begin position="77"/>
        <end position="99"/>
    </location>
</feature>
<keyword evidence="2" id="KW-0813">Transport</keyword>
<keyword evidence="6 7" id="KW-0472">Membrane</keyword>
<keyword evidence="3" id="KW-1003">Cell membrane</keyword>
<gene>
    <name evidence="9" type="primary">lacF_31</name>
    <name evidence="9" type="ORF">SDC9_69165</name>
</gene>
<evidence type="ECO:0000256" key="4">
    <source>
        <dbReference type="ARBA" id="ARBA00022692"/>
    </source>
</evidence>
<evidence type="ECO:0000256" key="3">
    <source>
        <dbReference type="ARBA" id="ARBA00022475"/>
    </source>
</evidence>
<dbReference type="EMBL" id="VSSQ01003868">
    <property type="protein sequence ID" value="MPM22707.1"/>
    <property type="molecule type" value="Genomic_DNA"/>
</dbReference>
<dbReference type="GO" id="GO:0005886">
    <property type="term" value="C:plasma membrane"/>
    <property type="evidence" value="ECO:0007669"/>
    <property type="project" value="UniProtKB-SubCell"/>
</dbReference>
<comment type="subcellular location">
    <subcellularLocation>
        <location evidence="1">Cell membrane</location>
        <topology evidence="1">Multi-pass membrane protein</topology>
    </subcellularLocation>
</comment>
<keyword evidence="4 7" id="KW-0812">Transmembrane</keyword>
<dbReference type="GO" id="GO:0055085">
    <property type="term" value="P:transmembrane transport"/>
    <property type="evidence" value="ECO:0007669"/>
    <property type="project" value="InterPro"/>
</dbReference>
<evidence type="ECO:0000256" key="5">
    <source>
        <dbReference type="ARBA" id="ARBA00022989"/>
    </source>
</evidence>
<sequence length="304" mass="34316">MRRIQTGKVLWITFFITPGLLVVGLFILLPLFMSLYNSLFSWKQLIRVDFIGLENFRRLLGSFPYQERFFNALKNNLTWFLSTTLIQNSLGLLFGYLLSRNVPFAQFFKRVFFIPVLFSIVAVGFLWGMYLKPTGLVNSFLKLVGLAALQRPWLGLEHLATPTIILVNIWRWVGFPSLVFLAAIDNVPGECLEAAYLEGVGEWKLFWKIIFPLIIPSITIITVLTIIGSLNVFEQIYTMTGLDGAPNYATDTIGTLFYRTAFGSIDAGSPEIGIGSAIGLVIYVLTFVTSLLSIFVTRKREVQL</sequence>
<feature type="domain" description="ABC transmembrane type-1" evidence="8">
    <location>
        <begin position="73"/>
        <end position="293"/>
    </location>
</feature>